<name>A0A1B9DMT8_9FLAO</name>
<dbReference type="STRING" id="551990.SAMN05192550_0119"/>
<dbReference type="EMBL" id="FNEO01000001">
    <property type="protein sequence ID" value="SDI52403.1"/>
    <property type="molecule type" value="Genomic_DNA"/>
</dbReference>
<accession>A0A1B9DMT8</accession>
<reference evidence="2" key="2">
    <citation type="submission" date="2016-03" db="EMBL/GenBank/DDBJ databases">
        <authorList>
            <person name="Ploux O."/>
        </authorList>
    </citation>
    <scope>NUCLEOTIDE SEQUENCE</scope>
    <source>
        <strain evidence="2">NBRC 105008</strain>
    </source>
</reference>
<reference evidence="3 5" key="3">
    <citation type="submission" date="2016-10" db="EMBL/GenBank/DDBJ databases">
        <authorList>
            <person name="Varghese N."/>
            <person name="Submissions S."/>
        </authorList>
    </citation>
    <scope>NUCLEOTIDE SEQUENCE [LARGE SCALE GENOMIC DNA]</scope>
    <source>
        <strain evidence="3 5">Gm-149</strain>
    </source>
</reference>
<reference evidence="1 6" key="4">
    <citation type="submission" date="2019-07" db="EMBL/GenBank/DDBJ databases">
        <title>Whole genome shotgun sequence of Flavobacterium glycines NBRC 105008.</title>
        <authorList>
            <person name="Hosoyama A."/>
            <person name="Uohara A."/>
            <person name="Ohji S."/>
            <person name="Ichikawa N."/>
        </authorList>
    </citation>
    <scope>NUCLEOTIDE SEQUENCE [LARGE SCALE GENOMIC DNA]</scope>
    <source>
        <strain evidence="1 6">NBRC 105008</strain>
    </source>
</reference>
<sequence>MKSKLPLLLLTCITQFTYSQTHKLLRGKVMSEHFLLQNVDVINKNTETATKTNEKGEFILAANVNDSILFYDKDYPLKGIKLSSEDLETNNIIISIDKKPEELKEVVIRKVNIDWKFDKKWEQIKRDEAAVYRQSKQLKNPGVYDGTITNGIDFVKIGKMLFGDLFKGKKIKADNPEAFKEMITTNFDENFFTETLQLKKTEIDSFLTFCNFDPESKKILQDKNSNSLILMNYLYEKSIEFKKINPSE</sequence>
<evidence type="ECO:0000313" key="4">
    <source>
        <dbReference type="Proteomes" id="UP000093226"/>
    </source>
</evidence>
<reference evidence="4" key="1">
    <citation type="submission" date="2016-03" db="EMBL/GenBank/DDBJ databases">
        <title>Draft genome sequence of Paenibacillus glacialis DSM 22343.</title>
        <authorList>
            <person name="Shin S.-K."/>
            <person name="Yi H."/>
        </authorList>
    </citation>
    <scope>NUCLEOTIDE SEQUENCE [LARGE SCALE GENOMIC DNA]</scope>
    <source>
        <strain evidence="4">NBRC 105008</strain>
    </source>
</reference>
<dbReference type="OrthoDB" id="1431099at2"/>
<gene>
    <name evidence="2" type="ORF">FBGL_11230</name>
    <name evidence="1" type="ORF">FGL01_15690</name>
    <name evidence="3" type="ORF">SAMN05192550_0119</name>
</gene>
<dbReference type="Proteomes" id="UP000321579">
    <property type="component" value="Unassembled WGS sequence"/>
</dbReference>
<dbReference type="EMBL" id="BJVF01000001">
    <property type="protein sequence ID" value="GEL10830.1"/>
    <property type="molecule type" value="Genomic_DNA"/>
</dbReference>
<evidence type="ECO:0000313" key="2">
    <source>
        <dbReference type="EMBL" id="OCB71017.1"/>
    </source>
</evidence>
<evidence type="ECO:0000313" key="1">
    <source>
        <dbReference type="EMBL" id="GEL10830.1"/>
    </source>
</evidence>
<dbReference type="AlphaFoldDB" id="A0A1B9DMT8"/>
<dbReference type="EMBL" id="LVEO01000019">
    <property type="protein sequence ID" value="OCB71017.1"/>
    <property type="molecule type" value="Genomic_DNA"/>
</dbReference>
<dbReference type="RefSeq" id="WP_066328590.1">
    <property type="nucleotide sequence ID" value="NZ_BJVF01000001.1"/>
</dbReference>
<keyword evidence="5" id="KW-1185">Reference proteome</keyword>
<evidence type="ECO:0000313" key="5">
    <source>
        <dbReference type="Proteomes" id="UP000182367"/>
    </source>
</evidence>
<dbReference type="Proteomes" id="UP000093226">
    <property type="component" value="Unassembled WGS sequence"/>
</dbReference>
<protein>
    <submittedName>
        <fullName evidence="2">Uncharacterized protein</fullName>
    </submittedName>
</protein>
<proteinExistence type="predicted"/>
<evidence type="ECO:0000313" key="3">
    <source>
        <dbReference type="EMBL" id="SDI52403.1"/>
    </source>
</evidence>
<dbReference type="Proteomes" id="UP000182367">
    <property type="component" value="Unassembled WGS sequence"/>
</dbReference>
<organism evidence="2 4">
    <name type="scientific">Flavobacterium glycines</name>
    <dbReference type="NCBI Taxonomy" id="551990"/>
    <lineage>
        <taxon>Bacteria</taxon>
        <taxon>Pseudomonadati</taxon>
        <taxon>Bacteroidota</taxon>
        <taxon>Flavobacteriia</taxon>
        <taxon>Flavobacteriales</taxon>
        <taxon>Flavobacteriaceae</taxon>
        <taxon>Flavobacterium</taxon>
    </lineage>
</organism>
<evidence type="ECO:0000313" key="6">
    <source>
        <dbReference type="Proteomes" id="UP000321579"/>
    </source>
</evidence>
<comment type="caution">
    <text evidence="2">The sequence shown here is derived from an EMBL/GenBank/DDBJ whole genome shotgun (WGS) entry which is preliminary data.</text>
</comment>